<comment type="caution">
    <text evidence="1">The sequence shown here is derived from an EMBL/GenBank/DDBJ whole genome shotgun (WGS) entry which is preliminary data.</text>
</comment>
<dbReference type="RefSeq" id="WP_346074855.1">
    <property type="nucleotide sequence ID" value="NZ_BAAATL010000001.1"/>
</dbReference>
<sequence>MNLVVSASFYAAKKRITWGANVADKTVVVQELWPQVLDAVKKRRRFTWILLSHNANVSFYDGATLTLAWANQGAVDNFVSSDSVLVLEAVLEEVLSRPAAVESVLEQTLPAPLYSMPASTAVPAYAPAATAALPPWPAVSAASTLHRVLGQTAFLMHEQGNSEAAALLADVGNVELMPGNRSGERADAVLIVSPYLVPRFTDEVLAAIQPVFVHVAGRHGLQVDGVSAALALPEIGDDWRQILQAKLAEGAAFEQASKTHTKEASSAVGREDLVRGQTSGCTRYGKTTGRRCRRPAAEWPAYDDLPSPVAACAGHLTLEEWEACKQARNRRGKENSARWKAELAAREAHDGVSEPAASHPSASRPCIGQCMSQERAWGHDSDGALTSCANCDGWVCVSCGQAQVNGILEFCADCSERESLYAPEPDWEWQCDGEADTSPNPHVRLTAMVNDLVKATGATHREVNARLNRRVGVISRVGADEQVIRRAASAARAWLDQLDSST</sequence>
<dbReference type="Proteomes" id="UP001501721">
    <property type="component" value="Unassembled WGS sequence"/>
</dbReference>
<accession>A0ABN3KKH5</accession>
<name>A0ABN3KKH5_9ACTN</name>
<evidence type="ECO:0000313" key="2">
    <source>
        <dbReference type="Proteomes" id="UP001501721"/>
    </source>
</evidence>
<keyword evidence="2" id="KW-1185">Reference proteome</keyword>
<evidence type="ECO:0000313" key="1">
    <source>
        <dbReference type="EMBL" id="GAA2463996.1"/>
    </source>
</evidence>
<protein>
    <submittedName>
        <fullName evidence="1">Uncharacterized protein</fullName>
    </submittedName>
</protein>
<reference evidence="1 2" key="1">
    <citation type="journal article" date="2019" name="Int. J. Syst. Evol. Microbiol.">
        <title>The Global Catalogue of Microorganisms (GCM) 10K type strain sequencing project: providing services to taxonomists for standard genome sequencing and annotation.</title>
        <authorList>
            <consortium name="The Broad Institute Genomics Platform"/>
            <consortium name="The Broad Institute Genome Sequencing Center for Infectious Disease"/>
            <person name="Wu L."/>
            <person name="Ma J."/>
        </authorList>
    </citation>
    <scope>NUCLEOTIDE SEQUENCE [LARGE SCALE GENOMIC DNA]</scope>
    <source>
        <strain evidence="1 2">JCM 6923</strain>
    </source>
</reference>
<dbReference type="EMBL" id="BAAATL010000001">
    <property type="protein sequence ID" value="GAA2463996.1"/>
    <property type="molecule type" value="Genomic_DNA"/>
</dbReference>
<gene>
    <name evidence="1" type="ORF">GCM10010422_00360</name>
</gene>
<organism evidence="1 2">
    <name type="scientific">Streptomyces graminearus</name>
    <dbReference type="NCBI Taxonomy" id="284030"/>
    <lineage>
        <taxon>Bacteria</taxon>
        <taxon>Bacillati</taxon>
        <taxon>Actinomycetota</taxon>
        <taxon>Actinomycetes</taxon>
        <taxon>Kitasatosporales</taxon>
        <taxon>Streptomycetaceae</taxon>
        <taxon>Streptomyces</taxon>
    </lineage>
</organism>
<proteinExistence type="predicted"/>